<keyword evidence="1" id="KW-0175">Coiled coil</keyword>
<protein>
    <submittedName>
        <fullName evidence="2">Uncharacterized protein</fullName>
    </submittedName>
</protein>
<organism evidence="2 3">
    <name type="scientific">Filifactor villosus</name>
    <dbReference type="NCBI Taxonomy" id="29374"/>
    <lineage>
        <taxon>Bacteria</taxon>
        <taxon>Bacillati</taxon>
        <taxon>Bacillota</taxon>
        <taxon>Clostridia</taxon>
        <taxon>Peptostreptococcales</taxon>
        <taxon>Filifactoraceae</taxon>
        <taxon>Filifactor</taxon>
    </lineage>
</organism>
<proteinExistence type="predicted"/>
<accession>A0ABV9QP25</accession>
<dbReference type="RefSeq" id="WP_379788724.1">
    <property type="nucleotide sequence ID" value="NZ_JBHSHL010000038.1"/>
</dbReference>
<dbReference type="EMBL" id="JBHSHL010000038">
    <property type="protein sequence ID" value="MFC4805181.1"/>
    <property type="molecule type" value="Genomic_DNA"/>
</dbReference>
<evidence type="ECO:0000313" key="2">
    <source>
        <dbReference type="EMBL" id="MFC4805181.1"/>
    </source>
</evidence>
<name>A0ABV9QP25_9FIRM</name>
<reference evidence="3" key="1">
    <citation type="journal article" date="2019" name="Int. J. Syst. Evol. Microbiol.">
        <title>The Global Catalogue of Microorganisms (GCM) 10K type strain sequencing project: providing services to taxonomists for standard genome sequencing and annotation.</title>
        <authorList>
            <consortium name="The Broad Institute Genomics Platform"/>
            <consortium name="The Broad Institute Genome Sequencing Center for Infectious Disease"/>
            <person name="Wu L."/>
            <person name="Ma J."/>
        </authorList>
    </citation>
    <scope>NUCLEOTIDE SEQUENCE [LARGE SCALE GENOMIC DNA]</scope>
    <source>
        <strain evidence="3">CCUG 46385</strain>
    </source>
</reference>
<dbReference type="Proteomes" id="UP001595916">
    <property type="component" value="Unassembled WGS sequence"/>
</dbReference>
<evidence type="ECO:0000256" key="1">
    <source>
        <dbReference type="SAM" id="Coils"/>
    </source>
</evidence>
<sequence>MPMIYILKNKEMPWGPYGEILWQGIYYFDKEKKEHCLSRTAPFCPGIYRSQYDRERPVIIVREQVKEVMENCFSDLRFAKIFKERIVKLDWQTWDLSADEPKIYPSGDMDAEEYITRRKHHEALSQALGNLYALIPEKEGYAYYDEKEHVEKLASSPLSTNDIFIADSLKNQEIYVSEKMKSFLESNFSSAISLEPAILGEPEHPEEWRETFLRRERLKEKSEKMSDKDWQRWHRLKNEAQKLIEGIEELKSENAKMRRKEKILLLLNEANEIYPLNTEKWMHGFWGVKVTTD</sequence>
<gene>
    <name evidence="2" type="ORF">ACFO4R_08805</name>
</gene>
<comment type="caution">
    <text evidence="2">The sequence shown here is derived from an EMBL/GenBank/DDBJ whole genome shotgun (WGS) entry which is preliminary data.</text>
</comment>
<evidence type="ECO:0000313" key="3">
    <source>
        <dbReference type="Proteomes" id="UP001595916"/>
    </source>
</evidence>
<feature type="coiled-coil region" evidence="1">
    <location>
        <begin position="233"/>
        <end position="260"/>
    </location>
</feature>
<keyword evidence="3" id="KW-1185">Reference proteome</keyword>